<feature type="non-terminal residue" evidence="6">
    <location>
        <position position="5095"/>
    </location>
</feature>
<keyword evidence="1" id="KW-0863">Zinc-finger</keyword>
<keyword evidence="1" id="KW-0862">Zinc</keyword>
<feature type="region of interest" description="Disordered" evidence="3">
    <location>
        <begin position="1087"/>
        <end position="1130"/>
    </location>
</feature>
<dbReference type="OrthoDB" id="4849395at2759"/>
<evidence type="ECO:0000259" key="4">
    <source>
        <dbReference type="PROSITE" id="PS50103"/>
    </source>
</evidence>
<dbReference type="EMBL" id="CAMXCT010000069">
    <property type="protein sequence ID" value="CAI3973343.1"/>
    <property type="molecule type" value="Genomic_DNA"/>
</dbReference>
<dbReference type="Pfam" id="PF07727">
    <property type="entry name" value="RVT_2"/>
    <property type="match status" value="1"/>
</dbReference>
<evidence type="ECO:0000313" key="7">
    <source>
        <dbReference type="EMBL" id="CAL1126718.1"/>
    </source>
</evidence>
<evidence type="ECO:0000313" key="6">
    <source>
        <dbReference type="EMBL" id="CAI3973343.1"/>
    </source>
</evidence>
<feature type="region of interest" description="Disordered" evidence="3">
    <location>
        <begin position="462"/>
        <end position="485"/>
    </location>
</feature>
<dbReference type="EMBL" id="CAMXCT020000069">
    <property type="protein sequence ID" value="CAL1126718.1"/>
    <property type="molecule type" value="Genomic_DNA"/>
</dbReference>
<dbReference type="SUPFAM" id="SSF53098">
    <property type="entry name" value="Ribonuclease H-like"/>
    <property type="match status" value="2"/>
</dbReference>
<dbReference type="PROSITE" id="PS50103">
    <property type="entry name" value="ZF_C3H1"/>
    <property type="match status" value="1"/>
</dbReference>
<feature type="compositionally biased region" description="Basic and acidic residues" evidence="3">
    <location>
        <begin position="1"/>
        <end position="32"/>
    </location>
</feature>
<feature type="compositionally biased region" description="Basic residues" evidence="3">
    <location>
        <begin position="2985"/>
        <end position="2998"/>
    </location>
</feature>
<dbReference type="GO" id="GO:0008270">
    <property type="term" value="F:zinc ion binding"/>
    <property type="evidence" value="ECO:0007669"/>
    <property type="project" value="UniProtKB-KW"/>
</dbReference>
<dbReference type="PANTHER" id="PTHR11439:SF467">
    <property type="entry name" value="INTEGRASE CATALYTIC DOMAIN-CONTAINING PROTEIN"/>
    <property type="match status" value="1"/>
</dbReference>
<protein>
    <recommendedName>
        <fullName evidence="8">Copia protein</fullName>
    </recommendedName>
</protein>
<reference evidence="7" key="2">
    <citation type="submission" date="2024-04" db="EMBL/GenBank/DDBJ databases">
        <authorList>
            <person name="Chen Y."/>
            <person name="Shah S."/>
            <person name="Dougan E. K."/>
            <person name="Thang M."/>
            <person name="Chan C."/>
        </authorList>
    </citation>
    <scope>NUCLEOTIDE SEQUENCE [LARGE SCALE GENOMIC DNA]</scope>
</reference>
<feature type="compositionally biased region" description="Basic and acidic residues" evidence="3">
    <location>
        <begin position="2100"/>
        <end position="2138"/>
    </location>
</feature>
<feature type="region of interest" description="Disordered" evidence="3">
    <location>
        <begin position="2371"/>
        <end position="2397"/>
    </location>
</feature>
<feature type="region of interest" description="Disordered" evidence="3">
    <location>
        <begin position="2091"/>
        <end position="2248"/>
    </location>
</feature>
<feature type="coiled-coil region" evidence="2">
    <location>
        <begin position="1433"/>
        <end position="1466"/>
    </location>
</feature>
<feature type="region of interest" description="Disordered" evidence="3">
    <location>
        <begin position="1"/>
        <end position="41"/>
    </location>
</feature>
<feature type="compositionally biased region" description="Basic and acidic residues" evidence="3">
    <location>
        <begin position="2193"/>
        <end position="2203"/>
    </location>
</feature>
<dbReference type="GO" id="GO:0015074">
    <property type="term" value="P:DNA integration"/>
    <property type="evidence" value="ECO:0007669"/>
    <property type="project" value="InterPro"/>
</dbReference>
<feature type="region of interest" description="Disordered" evidence="3">
    <location>
        <begin position="316"/>
        <end position="355"/>
    </location>
</feature>
<proteinExistence type="predicted"/>
<evidence type="ECO:0000256" key="1">
    <source>
        <dbReference type="PROSITE-ProRule" id="PRU00723"/>
    </source>
</evidence>
<organism evidence="6">
    <name type="scientific">Cladocopium goreaui</name>
    <dbReference type="NCBI Taxonomy" id="2562237"/>
    <lineage>
        <taxon>Eukaryota</taxon>
        <taxon>Sar</taxon>
        <taxon>Alveolata</taxon>
        <taxon>Dinophyceae</taxon>
        <taxon>Suessiales</taxon>
        <taxon>Symbiodiniaceae</taxon>
        <taxon>Cladocopium</taxon>
    </lineage>
</organism>
<comment type="caution">
    <text evidence="6">The sequence shown here is derived from an EMBL/GenBank/DDBJ whole genome shotgun (WGS) entry which is preliminary data.</text>
</comment>
<dbReference type="InterPro" id="IPR036397">
    <property type="entry name" value="RNaseH_sf"/>
</dbReference>
<feature type="compositionally biased region" description="Polar residues" evidence="3">
    <location>
        <begin position="462"/>
        <end position="479"/>
    </location>
</feature>
<keyword evidence="1" id="KW-0479">Metal-binding</keyword>
<evidence type="ECO:0000259" key="5">
    <source>
        <dbReference type="PROSITE" id="PS50994"/>
    </source>
</evidence>
<dbReference type="CDD" id="cd09272">
    <property type="entry name" value="RNase_HI_RT_Ty1"/>
    <property type="match status" value="1"/>
</dbReference>
<feature type="domain" description="C3H1-type" evidence="4">
    <location>
        <begin position="357"/>
        <end position="385"/>
    </location>
</feature>
<dbReference type="SUPFAM" id="SSF56219">
    <property type="entry name" value="DNase I-like"/>
    <property type="match status" value="1"/>
</dbReference>
<dbReference type="Pfam" id="PF00078">
    <property type="entry name" value="RVT_1"/>
    <property type="match status" value="1"/>
</dbReference>
<feature type="compositionally biased region" description="Basic and acidic residues" evidence="3">
    <location>
        <begin position="327"/>
        <end position="355"/>
    </location>
</feature>
<evidence type="ECO:0000256" key="3">
    <source>
        <dbReference type="SAM" id="MobiDB-lite"/>
    </source>
</evidence>
<feature type="compositionally biased region" description="Basic and acidic residues" evidence="3">
    <location>
        <begin position="1019"/>
        <end position="1037"/>
    </location>
</feature>
<accession>A0A9P1BIZ8</accession>
<feature type="coiled-coil region" evidence="2">
    <location>
        <begin position="3453"/>
        <end position="3488"/>
    </location>
</feature>
<gene>
    <name evidence="6" type="ORF">C1SCF055_LOCUS1859</name>
</gene>
<feature type="region of interest" description="Disordered" evidence="3">
    <location>
        <begin position="399"/>
        <end position="446"/>
    </location>
</feature>
<dbReference type="InterPro" id="IPR001584">
    <property type="entry name" value="Integrase_cat-core"/>
</dbReference>
<dbReference type="GO" id="GO:0003676">
    <property type="term" value="F:nucleic acid binding"/>
    <property type="evidence" value="ECO:0007669"/>
    <property type="project" value="InterPro"/>
</dbReference>
<feature type="coiled-coil region" evidence="2">
    <location>
        <begin position="1347"/>
        <end position="1378"/>
    </location>
</feature>
<dbReference type="Gene3D" id="3.60.10.10">
    <property type="entry name" value="Endonuclease/exonuclease/phosphatase"/>
    <property type="match status" value="1"/>
</dbReference>
<dbReference type="InterPro" id="IPR013103">
    <property type="entry name" value="RVT_2"/>
</dbReference>
<sequence length="5095" mass="566518">MSERDLFPWRSKEAVDPQRSQERKTEGTKESPVEDCGSGSGLTEKSLEFMAIMVESMKEMQKKVSEGRDDAGMVKGVEVVRTGILELPPLQPCNASQGPLQLGDWLLMVEPVAADMSATSEEWWREMTKSVEVWYQAHMALNPLDRIVHNATPPPGLQQERWQRLERRMSTMLLHAVPESVRDELVAGRKMGVFSILTHLFLTYCPGGVMEKTMLLRNLEEPPEVANIGDAPAALRKWMRWKARTAEIGAVIPDAALLLKGLNRLTKRVLDSNRDLQFRIQLARSSLGVDTTPTELSVSRFATHLLAEIEQVALTEKRTGGQGSRQDAPKLKSLDMDKQDKQDKGKGKGKEKIGEEEKGRPACKFYLSEGGCRKGKECSWSHDVRDEKRRCYTCGSTQHLSSTCTRSRGGASSDASPVRQKTAKGEEEKSSSAKDSEAASSSSQDVSMKNLLEEANKMLRSLSTGTGSQASSTVSPTSQEESRAEVVEKLQQQLNSLRMKTLRLRRMNQGTQQGLLDSGASHCLRPRKQGEDVQGYRKVDVALADGNRVQIPITPGGTMVSEDPSVEPIVPMGALMEKLKCEATWKEGELIVVHPFRGRLPITYDNGCPQVPRQLALQLIEELENQKMGIGEKAEDFQREFQWMKSLVEAHPLLRSLPPWIKQGLPCEVGEWGQLPANKRTRKRMKRDGFVLHLFAGSEEGHTLKRGWQQAGGQDWQILEVDQVRGEGQDMLATTPYGSLLRAALEGKIKGIVAGPNCRTRSVLRHYPIEGNPQAPRPVRSWGGGEFGAEGLTEEEKKQVREDDLLLWRTIFLYVVAVYAARARGESMDPVLSLEQPASPKQYKPEVVSFWDTTEWKQLKEEFNLKECTFQQGHLGGKTAKPTTFGGSLDLHPEDYKIKAPKHQARINDSKELSRWPPAVMRMLAEALMRQVYKAKPKLKPLSWQEHLAMGHVPYRRDCRVCQETMQQCAPHRKAKHVAAGVLSIDTAGPLIPAYDQGGGKARYFLVGALTWRVPRGFEKLKQPPHEPLEGDEPKIEEGDEEEAGEGFDEEDIGELPPLAAGEQGLAGGELVRLPAGRGEEAGEQWLARGEPVRLPAPPQGEEAGEQGLARGEPARLPAPPEEEEPGKLEEETELRVYRMALPMVTKTAREVSATAMEFVLRLRADGYHIGRIHCDRGHEFEGAFGRWARSRGIYVTKTAGDDPQGNGRAEVAVKAIKAQVRRTLRQAELDSSHWPWALRYVDEINRCVRRGTTPDWPRFHQEVRVRKRTWRRGAFEPVVERVHYLCPSIEDHGHWVQKPGEPPRVTKYVMQQTTEPVDNSVWVALEKTIPDAWSVRRRLRGKTAVRKLHRSLREEKEDEAEDKRKEEVQRIHQVIEEEMRLIVEEEPQIAADMMRIIGSLKKMATGDDATEEVLQTKIVSPKEVARCWSEWLEAIDSEVKSLTEEKEALRQLTKEEHEKMKVEAEKRGRKIEYLPSKVVFTLKPSPGGGKRKARWVVCGNFEEKRENEETYSGGADATAFRVLVWVASKFDWVGCIIDIKTAFLNAEMEVTEDENDLLILPPSIMTEKGYLPRNTVYKPLKAVYGFRRSPRLWGNHRDKVMRGLQIKVQRGESEVEVCLVQLESEPNLWKVIPIEGEDDMREASLSNHKVLGLVMTYVDDICVVGEDAVVSSLIEALRSTWTTSEPEWIGETAVRFLGMEVVKLQNESGSRWFITQESYIRDLLSRYESEETVRERRTPITRDQSIMEEDPETPALHQVRRCQKEVGELLWLVTRTRPDLMFSVARMGANVTKATKSVLETASQTRGYLKRTVVEGLMMGEQKEREVCIQAFADASFSPDGEESHGSYVVFANDSPLFWRSGRQTTVTLSTAESELTELVEAISAGEAVAVIVSELFQDIKKFAWSDSQSALAILVNEGGNWRTRHLRMRAAYTRQAVHSGEWGVGHLPGDRMVADIGTKALASQRIDVLKQHLGMSSIPMQPSVIAPATSVAALKPSVIAHATSEDTRKGMDGAKMSQAATALKLITLAAMISAGKSQEEEDMEEGQKELQLIMAAFAILVVLITLVAQHVWKVGVGLWNRGNEQIPEKQIRSLPAQEGRRSDQTADQRKAGSADGEKGLAEREPVRLPSGDREKALQPSLLGEKGLARGEPVRLPGPEATSSGLSGGPGPAEKERKSGQKAGQRKAGCADGEKGLARGEPVRLPSGGREKALQPSPSGEKGLARGEPVRLPGQEEPKSTCLELSNGAKFAEGWRSEREGVHHQERNAHQKQDTATAMYQLSSFRLIACADGKDSDYGLADEQLEAKNRASLASFASAKLLVMWQSSSTDGDTTAGFRYALLISCRGPIQFNPMKTRYQTLAGEAAHATLPTLNESRSTEDAAEDPSPGRASTTSVDQNGLWKQLFEAQELLRRFTIDTSYRLTQAILKLSNTWCSRRDRWIAVLTAPVVPICDLPDMPMKQLVLNLYELSKYYQYAAGGIDGVFIRYLHPTEMWALMGGHPDFKVGHNLRLAMAGVGQAVAPVMGLWIFAHVKQCLDQAVEVPRSDPLQVLKEYMSEVIQACRIRWPLATSASDVAATVEDPIEDAETAAMITISRPGTDEPDVQVKLNPNATGAKLLAAEVQLGAAEVDFQIRVDGERVDPAQPLQSQSLVSLVPANWDPAKLYATHPVPCCLDIDAFLRLVRASDSLDLGPVNDPARLCAVRHPSMPQVERLGILSQQGPVWGDDELLFGLTQIAAHTDADQHVTVWDPLLVSGLVQQDSSASWSQLVAQVRPMATVVSAVLLGGHWIPLVWRIDTVGAKLHTVAVTPEFEPVLDFLSRVIEFYRGGARGIWKAHSTGFVPSGHCGALVLGFVRHLLWGWPLCSDQAALEQCAHEFRQNFASHLEDMCVRPVLAGLGLPVLSRLAELLVTHGVSQMDSQARATAAVKALGETGIERALSSDNPWRELKWLGNQSRPPFMFIKPSELQAQIQLRAKDRPVGRKQHKAQKTKGKGKGMSPKLSVDPASLRLESGIFQSADGHPLNQLGLSQVGSTVSGPLALFVVDMLEPPVTTLPVSSARVPLVCAVNSEPLLLDGFLIQLGAVMVQRAPLQANCSVQSIPTCVVKAMIFRDQTNVSWQEVTSHPLLHIFAQVPPLQKCVDSECSGCESWHRSLDFPLDSPVLELWGKQWLHLDFRQAHPSQAELFTAHLRLPEHMQLQVQYFSGHAGVYLEPKSIDGRQPSQDFQVVWLPKADEAQLLLLRQTVPNVVGMARLGSKMGLRCRTEHAAEVFAQLRPGHTFLPPGKRQTYLVGPFDFGTLQTSVAQVLQSNGWVAKPIQAIAAKTHVQGLMFRVQSTQDPPMKVIRMAHGDVVISKEHDDPMPERVVPKVVATSTTESMVSKPMEGDYIQQHDPWAKAASKLPSKPAMFPLNNPLEDMTQKVLSEVMAQLPKNAMEVDGDGSHEARFTVLEQQVQELQSQTKAIAAASQQQAQDATSQMQDLRGQIHQQGVHFENAIAAQASSIQGFQDAFQEQFRQQVSHQQTMLDTMFSKQMNQFETLLAKRWSFELDGGSGLDSWVLWPRWTFLAFGPVDFRPFLWGFLDLVGEASNPGPVASCDAQWTLGIANPSGLNGKLDQVNHMPGDAWILTETQLSQRGISTFVKGLKMLQSPWKYAVAGAPCSHRARTDTGTHSGVMFVSKLPSRALPHSFDASVYDTARVQVVGVAVAKTWVTVGLLYGVPCNASHKQAKYQTDAMLSDLVDRVGCQTTGPRAIGGDFNYGPEELDQVSRLHALGFREVQDLRAWRHGVSAEPTGRGSKRIDQLWLSPELQRAYVDTRVEFDHWPDHAAVMTTFQMADMSEVITAWPRPAPFPWPDEWTCPVQLDPSADLTLEYAKFWSQVETHASCWAQQQGASVAKRHFGRASVLAPRPVKVCHCPIKKGRKGDVQPTFHGVSLQHARYFRQLRRLQALSGILRKQITTWTGQLNRDETWKAIRHAAGFPGGFGQWWTCNGLEPSLGGPLPFLCPSMDFVQGLFVGFQKFVVQYERELASYRYHHATQRRAHNIGFVFQDCKDDPLPQADTLLDRLEVGIEEVRPDDNSLVLVRPVSLLPDVPVVVGGTVLAVWDQICGFLERTARPITWQIAPWTPQRFRMAVKHKKKKAAKGPDGVSQADLAALPDAACIALTQIFDAVEQGAQWPNQLACGFVSSLAKHPAAQSVDEFRPVVVYSLPYRVWSSERAKEAMSSLAPLLPNSVQGGVPSRQAKSIWFELASSLELAYLNGDGLHGLLMDIQKCFNNIPRFPLWFALTLLDFPQHVLQAWVSFVSGQVRRFRVRSSVGAPIQSTCGLPEGCALSVFGMALVDWMLDWWLKGLDVAVDLRTFVDDWGVLFREAHAFSRIWTSLETFTGQMDLAIDMNKTRVWSTVADARRSFRQGDVAVTLAARNLGAHQNFSRHCHNSVLLARLAKMGPIWNRLRASHGPYKSKLTAIHMMAWPRALHGITVVHLGACQYKPLRAGAVRALKADRKGANPFLHLASSSLQSDPEAWSTLQTFRDFRELGSADQVEPLLGLFAGMSESLPSNGPTAVLLARLRRLGWAIGGQGLVQDRLGSFSLMKISWNELVLRVHLSWGMVLASELSHRPTFLGLDHVDLPELYRSLSVFSPADQVFLRCHLDGTLFTQNAKAKFKTDTTSKCPWCPAKDGFHHRAWICPHFAVCRAHLTDDQRAVLPSLPPCLLDHGWPVLLPEWELYAGLLLKVKLRFAAWAVTLVSKVGILDNQLLMGGHVAGLCQSPFRAELTAVVHAVTWAVARGQAVRLWCDCQSVVRGVNRLLRRRPLKKNVPHSDLWGQLAEVLSGHEEQVQIWKVVSHCAINKALDPVEQWAYWHNNLTDKAAEDINYRRSPEFWTVWEGLCHALSFHRKLHGAIQRVLLQTSKMAVASQKAPPVSAAPAPVVVDVPPVPATWVIPTVLVKRYGGYNMQLLHQGWLDEGPAMLQGPQQLGYIAGMQLFYSFNLHSGYQGPWCSKKVWYSCEADVPAQARQRVQLQCAGRPAVFLLPPHILGDLEGDQTWMGEATPFSAPFLEGPRPRRFRGLQCLERSAKLAKQADQLQS</sequence>
<dbReference type="InterPro" id="IPR012337">
    <property type="entry name" value="RNaseH-like_sf"/>
</dbReference>
<dbReference type="Gene3D" id="3.30.420.10">
    <property type="entry name" value="Ribonuclease H-like superfamily/Ribonuclease H"/>
    <property type="match status" value="2"/>
</dbReference>
<feature type="region of interest" description="Disordered" evidence="3">
    <location>
        <begin position="1019"/>
        <end position="1062"/>
    </location>
</feature>
<dbReference type="InterPro" id="IPR000571">
    <property type="entry name" value="Znf_CCCH"/>
</dbReference>
<evidence type="ECO:0008006" key="8">
    <source>
        <dbReference type="Google" id="ProtNLM"/>
    </source>
</evidence>
<feature type="compositionally biased region" description="Basic and acidic residues" evidence="3">
    <location>
        <begin position="423"/>
        <end position="437"/>
    </location>
</feature>
<dbReference type="InterPro" id="IPR036691">
    <property type="entry name" value="Endo/exonu/phosph_ase_sf"/>
</dbReference>
<name>A0A9P1BIZ8_9DINO</name>
<feature type="domain" description="Integrase catalytic" evidence="5">
    <location>
        <begin position="1138"/>
        <end position="1266"/>
    </location>
</feature>
<keyword evidence="2" id="KW-0175">Coiled coil</keyword>
<feature type="zinc finger region" description="C3H1-type" evidence="1">
    <location>
        <begin position="357"/>
        <end position="385"/>
    </location>
</feature>
<dbReference type="InterPro" id="IPR000477">
    <property type="entry name" value="RT_dom"/>
</dbReference>
<feature type="compositionally biased region" description="Basic and acidic residues" evidence="3">
    <location>
        <begin position="2224"/>
        <end position="2240"/>
    </location>
</feature>
<dbReference type="PANTHER" id="PTHR11439">
    <property type="entry name" value="GAG-POL-RELATED RETROTRANSPOSON"/>
    <property type="match status" value="1"/>
</dbReference>
<reference evidence="6" key="1">
    <citation type="submission" date="2022-10" db="EMBL/GenBank/DDBJ databases">
        <authorList>
            <person name="Chen Y."/>
            <person name="Dougan E. K."/>
            <person name="Chan C."/>
            <person name="Rhodes N."/>
            <person name="Thang M."/>
        </authorList>
    </citation>
    <scope>NUCLEOTIDE SEQUENCE</scope>
</reference>
<feature type="compositionally biased region" description="Acidic residues" evidence="3">
    <location>
        <begin position="1038"/>
        <end position="1054"/>
    </location>
</feature>
<feature type="region of interest" description="Disordered" evidence="3">
    <location>
        <begin position="2980"/>
        <end position="3005"/>
    </location>
</feature>
<evidence type="ECO:0000256" key="2">
    <source>
        <dbReference type="SAM" id="Coils"/>
    </source>
</evidence>
<dbReference type="PROSITE" id="PS50994">
    <property type="entry name" value="INTEGRASE"/>
    <property type="match status" value="1"/>
</dbReference>